<accession>J4GFT1</accession>
<evidence type="ECO:0000259" key="3">
    <source>
        <dbReference type="Pfam" id="PF24841"/>
    </source>
</evidence>
<protein>
    <recommendedName>
        <fullName evidence="3">DUF7719 domain-containing protein</fullName>
    </recommendedName>
</protein>
<name>J4GFT1_9APHY</name>
<dbReference type="AlphaFoldDB" id="J4GFT1"/>
<feature type="transmembrane region" description="Helical" evidence="2">
    <location>
        <begin position="92"/>
        <end position="109"/>
    </location>
</feature>
<dbReference type="InterPro" id="IPR056136">
    <property type="entry name" value="DUF7719"/>
</dbReference>
<dbReference type="GeneID" id="24100559"/>
<dbReference type="InParanoid" id="J4GFT1"/>
<evidence type="ECO:0000256" key="2">
    <source>
        <dbReference type="SAM" id="Phobius"/>
    </source>
</evidence>
<dbReference type="EMBL" id="HE797199">
    <property type="protein sequence ID" value="CCM05648.1"/>
    <property type="molecule type" value="Genomic_DNA"/>
</dbReference>
<keyword evidence="2" id="KW-1133">Transmembrane helix</keyword>
<gene>
    <name evidence="4" type="ORF">FIBRA_07878</name>
</gene>
<dbReference type="HOGENOM" id="CLU_074873_1_0_1"/>
<dbReference type="PANTHER" id="PTHR37846:SF1">
    <property type="entry name" value="DEACETYLASE-LIKE PROTEIN"/>
    <property type="match status" value="1"/>
</dbReference>
<dbReference type="STRING" id="599839.J4GFT1"/>
<evidence type="ECO:0000313" key="4">
    <source>
        <dbReference type="EMBL" id="CCM05648.1"/>
    </source>
</evidence>
<reference evidence="4 5" key="1">
    <citation type="journal article" date="2012" name="Appl. Environ. Microbiol.">
        <title>Short-read sequencing for genomic analysis of the brown rot fungus Fibroporia radiculosa.</title>
        <authorList>
            <person name="Tang J.D."/>
            <person name="Perkins A.D."/>
            <person name="Sonstegard T.S."/>
            <person name="Schroeder S.G."/>
            <person name="Burgess S.C."/>
            <person name="Diehl S.V."/>
        </authorList>
    </citation>
    <scope>NUCLEOTIDE SEQUENCE [LARGE SCALE GENOMIC DNA]</scope>
    <source>
        <strain evidence="4 5">TFFH 294</strain>
    </source>
</reference>
<dbReference type="PANTHER" id="PTHR37846">
    <property type="entry name" value="YALI0B21296P"/>
    <property type="match status" value="1"/>
</dbReference>
<organism evidence="4 5">
    <name type="scientific">Fibroporia radiculosa</name>
    <dbReference type="NCBI Taxonomy" id="599839"/>
    <lineage>
        <taxon>Eukaryota</taxon>
        <taxon>Fungi</taxon>
        <taxon>Dikarya</taxon>
        <taxon>Basidiomycota</taxon>
        <taxon>Agaricomycotina</taxon>
        <taxon>Agaricomycetes</taxon>
        <taxon>Polyporales</taxon>
        <taxon>Fibroporiaceae</taxon>
        <taxon>Fibroporia</taxon>
    </lineage>
</organism>
<feature type="transmembrane region" description="Helical" evidence="2">
    <location>
        <begin position="121"/>
        <end position="138"/>
    </location>
</feature>
<proteinExistence type="predicted"/>
<keyword evidence="2" id="KW-0472">Membrane</keyword>
<feature type="transmembrane region" description="Helical" evidence="2">
    <location>
        <begin position="62"/>
        <end position="80"/>
    </location>
</feature>
<sequence>MAKHRKPKSKTQDTTSEPGLLDLSEDEQWRIVNQTGILKKLSSSEREQRTEDEERVDFGDEVFNATLFIIPMSFLLLLMEMCYGRKPTYMELADRMVPGVPILSVFIFYTTRYKRYRTMQFLLFVLSVVVGPRLVYLINRASWRVVMKQCPPLATLWVYAVLQLDLGPATLNMIIVGSWMWYKEMKIFL</sequence>
<dbReference type="Pfam" id="PF24841">
    <property type="entry name" value="DUF7719"/>
    <property type="match status" value="1"/>
</dbReference>
<keyword evidence="5" id="KW-1185">Reference proteome</keyword>
<dbReference type="RefSeq" id="XP_012184931.1">
    <property type="nucleotide sequence ID" value="XM_012329541.1"/>
</dbReference>
<evidence type="ECO:0000313" key="5">
    <source>
        <dbReference type="Proteomes" id="UP000006352"/>
    </source>
</evidence>
<dbReference type="Proteomes" id="UP000006352">
    <property type="component" value="Unassembled WGS sequence"/>
</dbReference>
<keyword evidence="2" id="KW-0812">Transmembrane</keyword>
<dbReference type="OrthoDB" id="5597489at2759"/>
<feature type="domain" description="DUF7719" evidence="3">
    <location>
        <begin position="119"/>
        <end position="187"/>
    </location>
</feature>
<evidence type="ECO:0000256" key="1">
    <source>
        <dbReference type="SAM" id="MobiDB-lite"/>
    </source>
</evidence>
<feature type="region of interest" description="Disordered" evidence="1">
    <location>
        <begin position="1"/>
        <end position="22"/>
    </location>
</feature>
<feature type="transmembrane region" description="Helical" evidence="2">
    <location>
        <begin position="158"/>
        <end position="182"/>
    </location>
</feature>